<sequence>MQDNIQLTKYWQNGKAIINIPGKDAAAIAGVAAGAASFEMGLVVGVDGVGLGAASTGPLLVRGVLTPEMLLYANKVT</sequence>
<evidence type="ECO:0000313" key="2">
    <source>
        <dbReference type="Proteomes" id="UP000775213"/>
    </source>
</evidence>
<gene>
    <name evidence="1" type="ORF">IEQ34_017636</name>
</gene>
<evidence type="ECO:0000313" key="1">
    <source>
        <dbReference type="EMBL" id="KAH0453312.1"/>
    </source>
</evidence>
<protein>
    <submittedName>
        <fullName evidence="1">Uncharacterized protein</fullName>
    </submittedName>
</protein>
<accession>A0AAV7GAP1</accession>
<dbReference type="AlphaFoldDB" id="A0AAV7GAP1"/>
<organism evidence="1 2">
    <name type="scientific">Dendrobium chrysotoxum</name>
    <name type="common">Orchid</name>
    <dbReference type="NCBI Taxonomy" id="161865"/>
    <lineage>
        <taxon>Eukaryota</taxon>
        <taxon>Viridiplantae</taxon>
        <taxon>Streptophyta</taxon>
        <taxon>Embryophyta</taxon>
        <taxon>Tracheophyta</taxon>
        <taxon>Spermatophyta</taxon>
        <taxon>Magnoliopsida</taxon>
        <taxon>Liliopsida</taxon>
        <taxon>Asparagales</taxon>
        <taxon>Orchidaceae</taxon>
        <taxon>Epidendroideae</taxon>
        <taxon>Malaxideae</taxon>
        <taxon>Dendrobiinae</taxon>
        <taxon>Dendrobium</taxon>
    </lineage>
</organism>
<name>A0AAV7GAP1_DENCH</name>
<dbReference type="EMBL" id="JAGFBR010000016">
    <property type="protein sequence ID" value="KAH0453312.1"/>
    <property type="molecule type" value="Genomic_DNA"/>
</dbReference>
<keyword evidence="2" id="KW-1185">Reference proteome</keyword>
<proteinExistence type="predicted"/>
<comment type="caution">
    <text evidence="1">The sequence shown here is derived from an EMBL/GenBank/DDBJ whole genome shotgun (WGS) entry which is preliminary data.</text>
</comment>
<reference evidence="1 2" key="1">
    <citation type="journal article" date="2021" name="Hortic Res">
        <title>Chromosome-scale assembly of the Dendrobium chrysotoxum genome enhances the understanding of orchid evolution.</title>
        <authorList>
            <person name="Zhang Y."/>
            <person name="Zhang G.Q."/>
            <person name="Zhang D."/>
            <person name="Liu X.D."/>
            <person name="Xu X.Y."/>
            <person name="Sun W.H."/>
            <person name="Yu X."/>
            <person name="Zhu X."/>
            <person name="Wang Z.W."/>
            <person name="Zhao X."/>
            <person name="Zhong W.Y."/>
            <person name="Chen H."/>
            <person name="Yin W.L."/>
            <person name="Huang T."/>
            <person name="Niu S.C."/>
            <person name="Liu Z.J."/>
        </authorList>
    </citation>
    <scope>NUCLEOTIDE SEQUENCE [LARGE SCALE GENOMIC DNA]</scope>
    <source>
        <strain evidence="1">Lindl</strain>
    </source>
</reference>
<dbReference type="Proteomes" id="UP000775213">
    <property type="component" value="Unassembled WGS sequence"/>
</dbReference>